<feature type="region of interest" description="Disordered" evidence="10">
    <location>
        <begin position="353"/>
        <end position="382"/>
    </location>
</feature>
<keyword evidence="8" id="KW-0862">Zinc</keyword>
<dbReference type="Proteomes" id="UP000654075">
    <property type="component" value="Unassembled WGS sequence"/>
</dbReference>
<dbReference type="InterPro" id="IPR017907">
    <property type="entry name" value="Znf_RING_CS"/>
</dbReference>
<comment type="subcellular location">
    <subcellularLocation>
        <location evidence="2">Cytoplasm</location>
    </subcellularLocation>
</comment>
<evidence type="ECO:0000259" key="11">
    <source>
        <dbReference type="PROSITE" id="PS50089"/>
    </source>
</evidence>
<gene>
    <name evidence="13" type="ORF">PGLA1383_LOCUS3435</name>
</gene>
<dbReference type="Gene3D" id="3.30.40.10">
    <property type="entry name" value="Zinc/RING finger domain, C3HC4 (zinc finger)"/>
    <property type="match status" value="1"/>
</dbReference>
<comment type="caution">
    <text evidence="13">The sequence shown here is derived from an EMBL/GenBank/DDBJ whole genome shotgun (WGS) entry which is preliminary data.</text>
</comment>
<evidence type="ECO:0000256" key="1">
    <source>
        <dbReference type="ARBA" id="ARBA00001798"/>
    </source>
</evidence>
<evidence type="ECO:0000256" key="10">
    <source>
        <dbReference type="SAM" id="MobiDB-lite"/>
    </source>
</evidence>
<feature type="compositionally biased region" description="Low complexity" evidence="10">
    <location>
        <begin position="300"/>
        <end position="317"/>
    </location>
</feature>
<dbReference type="PROSITE" id="PS00518">
    <property type="entry name" value="ZF_RING_1"/>
    <property type="match status" value="1"/>
</dbReference>
<feature type="region of interest" description="Disordered" evidence="10">
    <location>
        <begin position="70"/>
        <end position="117"/>
    </location>
</feature>
<dbReference type="EMBL" id="CAJNNV010001213">
    <property type="protein sequence ID" value="CAE8584504.1"/>
    <property type="molecule type" value="Genomic_DNA"/>
</dbReference>
<feature type="domain" description="RanBP2-type" evidence="12">
    <location>
        <begin position="13"/>
        <end position="42"/>
    </location>
</feature>
<dbReference type="Gene3D" id="4.10.1060.10">
    <property type="entry name" value="Zinc finger, RanBP2-type"/>
    <property type="match status" value="2"/>
</dbReference>
<dbReference type="PROSITE" id="PS50199">
    <property type="entry name" value="ZF_RANBP2_2"/>
    <property type="match status" value="2"/>
</dbReference>
<evidence type="ECO:0000256" key="3">
    <source>
        <dbReference type="ARBA" id="ARBA00012251"/>
    </source>
</evidence>
<evidence type="ECO:0000256" key="8">
    <source>
        <dbReference type="ARBA" id="ARBA00022833"/>
    </source>
</evidence>
<dbReference type="GO" id="GO:0008270">
    <property type="term" value="F:zinc ion binding"/>
    <property type="evidence" value="ECO:0007669"/>
    <property type="project" value="UniProtKB-KW"/>
</dbReference>
<feature type="compositionally biased region" description="Low complexity" evidence="10">
    <location>
        <begin position="87"/>
        <end position="117"/>
    </location>
</feature>
<accession>A0A813DEV4</accession>
<comment type="catalytic activity">
    <reaction evidence="1">
        <text>[E2 ubiquitin-conjugating enzyme]-S-ubiquitinyl-L-cysteine + [acceptor protein]-L-lysine = [E2 ubiquitin-conjugating enzyme]-L-cysteine + [acceptor protein]-N(6)-ubiquitinyl-L-lysine.</text>
        <dbReference type="EC" id="2.3.2.31"/>
    </reaction>
</comment>
<proteinExistence type="predicted"/>
<evidence type="ECO:0000313" key="14">
    <source>
        <dbReference type="Proteomes" id="UP000654075"/>
    </source>
</evidence>
<name>A0A813DEV4_POLGL</name>
<dbReference type="InterPro" id="IPR001841">
    <property type="entry name" value="Znf_RING"/>
</dbReference>
<feature type="compositionally biased region" description="Low complexity" evidence="10">
    <location>
        <begin position="353"/>
        <end position="368"/>
    </location>
</feature>
<keyword evidence="5" id="KW-0963">Cytoplasm</keyword>
<dbReference type="GO" id="GO:0061630">
    <property type="term" value="F:ubiquitin protein ligase activity"/>
    <property type="evidence" value="ECO:0007669"/>
    <property type="project" value="UniProtKB-EC"/>
</dbReference>
<evidence type="ECO:0000256" key="7">
    <source>
        <dbReference type="ARBA" id="ARBA00022771"/>
    </source>
</evidence>
<keyword evidence="7 9" id="KW-0863">Zinc-finger</keyword>
<dbReference type="SUPFAM" id="SSF90209">
    <property type="entry name" value="Ran binding protein zinc finger-like"/>
    <property type="match status" value="1"/>
</dbReference>
<feature type="compositionally biased region" description="Low complexity" evidence="10">
    <location>
        <begin position="512"/>
        <end position="536"/>
    </location>
</feature>
<evidence type="ECO:0000256" key="9">
    <source>
        <dbReference type="PROSITE-ProRule" id="PRU00322"/>
    </source>
</evidence>
<dbReference type="SUPFAM" id="SSF57850">
    <property type="entry name" value="RING/U-box"/>
    <property type="match status" value="1"/>
</dbReference>
<evidence type="ECO:0000256" key="5">
    <source>
        <dbReference type="ARBA" id="ARBA00022490"/>
    </source>
</evidence>
<dbReference type="InterPro" id="IPR018957">
    <property type="entry name" value="Znf_C3HC4_RING-type"/>
</dbReference>
<dbReference type="PROSITE" id="PS01358">
    <property type="entry name" value="ZF_RANBP2_1"/>
    <property type="match status" value="2"/>
</dbReference>
<dbReference type="PROSITE" id="PS50089">
    <property type="entry name" value="ZF_RING_2"/>
    <property type="match status" value="1"/>
</dbReference>
<keyword evidence="14" id="KW-1185">Reference proteome</keyword>
<feature type="compositionally biased region" description="Polar residues" evidence="10">
    <location>
        <begin position="539"/>
        <end position="554"/>
    </location>
</feature>
<dbReference type="Pfam" id="PF00097">
    <property type="entry name" value="zf-C3HC4"/>
    <property type="match status" value="1"/>
</dbReference>
<organism evidence="13 14">
    <name type="scientific">Polarella glacialis</name>
    <name type="common">Dinoflagellate</name>
    <dbReference type="NCBI Taxonomy" id="89957"/>
    <lineage>
        <taxon>Eukaryota</taxon>
        <taxon>Sar</taxon>
        <taxon>Alveolata</taxon>
        <taxon>Dinophyceae</taxon>
        <taxon>Suessiales</taxon>
        <taxon>Suessiaceae</taxon>
        <taxon>Polarella</taxon>
    </lineage>
</organism>
<dbReference type="OrthoDB" id="302966at2759"/>
<evidence type="ECO:0000256" key="4">
    <source>
        <dbReference type="ARBA" id="ARBA00017887"/>
    </source>
</evidence>
<dbReference type="AlphaFoldDB" id="A0A813DEV4"/>
<dbReference type="InterPro" id="IPR036443">
    <property type="entry name" value="Znf_RanBP2_sf"/>
</dbReference>
<evidence type="ECO:0000259" key="12">
    <source>
        <dbReference type="PROSITE" id="PS50199"/>
    </source>
</evidence>
<feature type="domain" description="RING-type" evidence="11">
    <location>
        <begin position="163"/>
        <end position="206"/>
    </location>
</feature>
<dbReference type="GO" id="GO:0045944">
    <property type="term" value="P:positive regulation of transcription by RNA polymerase II"/>
    <property type="evidence" value="ECO:0007669"/>
    <property type="project" value="TreeGrafter"/>
</dbReference>
<evidence type="ECO:0000256" key="6">
    <source>
        <dbReference type="ARBA" id="ARBA00022723"/>
    </source>
</evidence>
<dbReference type="EC" id="2.3.2.31" evidence="3"/>
<evidence type="ECO:0000256" key="2">
    <source>
        <dbReference type="ARBA" id="ARBA00004496"/>
    </source>
</evidence>
<keyword evidence="6" id="KW-0479">Metal-binding</keyword>
<dbReference type="SMART" id="SM00547">
    <property type="entry name" value="ZnF_RBZ"/>
    <property type="match status" value="2"/>
</dbReference>
<feature type="region of interest" description="Disordered" evidence="10">
    <location>
        <begin position="300"/>
        <end position="319"/>
    </location>
</feature>
<dbReference type="GO" id="GO:0000976">
    <property type="term" value="F:transcription cis-regulatory region binding"/>
    <property type="evidence" value="ECO:0007669"/>
    <property type="project" value="TreeGrafter"/>
</dbReference>
<dbReference type="SMART" id="SM00184">
    <property type="entry name" value="RING"/>
    <property type="match status" value="1"/>
</dbReference>
<dbReference type="PANTHER" id="PTHR12983">
    <property type="entry name" value="RING FINGER 10 FAMILY MEMBER"/>
    <property type="match status" value="1"/>
</dbReference>
<dbReference type="InterPro" id="IPR039739">
    <property type="entry name" value="MAG2/RNF10"/>
</dbReference>
<evidence type="ECO:0000313" key="13">
    <source>
        <dbReference type="EMBL" id="CAE8584504.1"/>
    </source>
</evidence>
<feature type="domain" description="RanBP2-type" evidence="12">
    <location>
        <begin position="40"/>
        <end position="69"/>
    </location>
</feature>
<dbReference type="InterPro" id="IPR001876">
    <property type="entry name" value="Znf_RanBP2"/>
</dbReference>
<dbReference type="GO" id="GO:0005737">
    <property type="term" value="C:cytoplasm"/>
    <property type="evidence" value="ECO:0007669"/>
    <property type="project" value="UniProtKB-SubCell"/>
</dbReference>
<dbReference type="PANTHER" id="PTHR12983:SF9">
    <property type="entry name" value="E3 UBIQUITIN-PROTEIN LIGASE RNF10"/>
    <property type="match status" value="1"/>
</dbReference>
<feature type="region of interest" description="Disordered" evidence="10">
    <location>
        <begin position="469"/>
        <end position="569"/>
    </location>
</feature>
<protein>
    <recommendedName>
        <fullName evidence="4">RanBP-type and C3HC4-type zinc finger-containing protein 1</fullName>
        <ecNumber evidence="3">2.3.2.31</ecNumber>
    </recommendedName>
</protein>
<dbReference type="InterPro" id="IPR013083">
    <property type="entry name" value="Znf_RING/FYVE/PHD"/>
</dbReference>
<reference evidence="13" key="1">
    <citation type="submission" date="2021-02" db="EMBL/GenBank/DDBJ databases">
        <authorList>
            <person name="Dougan E. K."/>
            <person name="Rhodes N."/>
            <person name="Thang M."/>
            <person name="Chan C."/>
        </authorList>
    </citation>
    <scope>NUCLEOTIDE SEQUENCE</scope>
</reference>
<sequence>MKGRATTVAQTCDESPWACPDCTLRNRGSAEQCEVCAAARPGSWSCAGCTLANTQRAENCAACGQLRPPRRRPKKGEAWRPADHLIAAGTGRTTEAGRGYAPAVSSSRPQLQRLQQQPVRRGDFVRGSCRLILDAAAEGDYSGHGLWQKVWRVDMACEELPACPICLEEPSLPRVPQCGHVLCLQCALRHLQAAQATPSACSCPVCGKGPLLLEDLRTVRVELQQLPKPGEKPDIEFQLVRRVGDFHVGLPSEGDGCDTGLPCEGAPGWNFARRVRGDPEARLDLLRAELRELEAELALEQSSNNNSSSNNNNSKSSQDPKVSCVIAQLLSPALTLLRQQLGHAAAAAAVAEARRGNSNNNNNNNNSSRSTQRQQPAGDEQDKQTVVFYQSTDGQLIFLEPWLTKQLLGTYGCWGSLPAKVRLKPLKTLRQEAVTEELKRRHRFLAHLPAESAGNLVFFADGFLVAGEAKGKGRGKATSRKSPEAGAQRQQFDSRPAGPAADDNNDDDNNYNKHTNMHNKNNNQNNNNNNNNINDNSNDESSAATDTGQPSTESPAEATIRADGWSDDD</sequence>